<reference evidence="5 6" key="1">
    <citation type="submission" date="2021-02" db="EMBL/GenBank/DDBJ databases">
        <authorList>
            <person name="Vanwijnsberghe S."/>
        </authorList>
    </citation>
    <scope>NUCLEOTIDE SEQUENCE [LARGE SCALE GENOMIC DNA]</scope>
    <source>
        <strain evidence="5 6">R-69658</strain>
    </source>
</reference>
<keyword evidence="6" id="KW-1185">Reference proteome</keyword>
<name>A0ABN7NAN1_9BURK</name>
<dbReference type="Gene3D" id="3.30.9.10">
    <property type="entry name" value="D-Amino Acid Oxidase, subunit A, domain 2"/>
    <property type="match status" value="1"/>
</dbReference>
<evidence type="ECO:0008006" key="7">
    <source>
        <dbReference type="Google" id="ProtNLM"/>
    </source>
</evidence>
<keyword evidence="4" id="KW-0560">Oxidoreductase</keyword>
<evidence type="ECO:0000256" key="1">
    <source>
        <dbReference type="ARBA" id="ARBA00001974"/>
    </source>
</evidence>
<keyword evidence="3" id="KW-0274">FAD</keyword>
<evidence type="ECO:0000256" key="4">
    <source>
        <dbReference type="ARBA" id="ARBA00023002"/>
    </source>
</evidence>
<keyword evidence="2" id="KW-0285">Flavoprotein</keyword>
<dbReference type="PANTHER" id="PTHR10961:SF46">
    <property type="entry name" value="PEROXISOMAL SARCOSINE OXIDASE"/>
    <property type="match status" value="1"/>
</dbReference>
<comment type="cofactor">
    <cofactor evidence="1">
        <name>FAD</name>
        <dbReference type="ChEBI" id="CHEBI:57692"/>
    </cofactor>
</comment>
<dbReference type="Gene3D" id="3.50.50.60">
    <property type="entry name" value="FAD/NAD(P)-binding domain"/>
    <property type="match status" value="1"/>
</dbReference>
<dbReference type="EMBL" id="CAJNAU010000122">
    <property type="protein sequence ID" value="CAE6851393.1"/>
    <property type="molecule type" value="Genomic_DNA"/>
</dbReference>
<organism evidence="5 6">
    <name type="scientific">Paraburkholderia aspalathi</name>
    <dbReference type="NCBI Taxonomy" id="1324617"/>
    <lineage>
        <taxon>Bacteria</taxon>
        <taxon>Pseudomonadati</taxon>
        <taxon>Pseudomonadota</taxon>
        <taxon>Betaproteobacteria</taxon>
        <taxon>Burkholderiales</taxon>
        <taxon>Burkholderiaceae</taxon>
        <taxon>Paraburkholderia</taxon>
    </lineage>
</organism>
<dbReference type="InterPro" id="IPR036188">
    <property type="entry name" value="FAD/NAD-bd_sf"/>
</dbReference>
<dbReference type="InterPro" id="IPR045170">
    <property type="entry name" value="MTOX"/>
</dbReference>
<dbReference type="Proteomes" id="UP000674425">
    <property type="component" value="Unassembled WGS sequence"/>
</dbReference>
<comment type="caution">
    <text evidence="5">The sequence shown here is derived from an EMBL/GenBank/DDBJ whole genome shotgun (WGS) entry which is preliminary data.</text>
</comment>
<evidence type="ECO:0000256" key="3">
    <source>
        <dbReference type="ARBA" id="ARBA00022827"/>
    </source>
</evidence>
<evidence type="ECO:0000313" key="5">
    <source>
        <dbReference type="EMBL" id="CAE6851393.1"/>
    </source>
</evidence>
<protein>
    <recommendedName>
        <fullName evidence="7">FAD dependent oxidoreductase</fullName>
    </recommendedName>
</protein>
<proteinExistence type="predicted"/>
<sequence>MVIACGAWLPELLPNYAGMPTFRQAVCYVEPPEEYLDAWRNSPCLTDLGPGDNYAVVPTHGTGLKFGSGSHRRPGHPSDGFQSLASEGDEVISLFSPFLRQAARYKPVHMQVGYYVKDASQRFRIDTLGRTIVITNCDGQMFKFGPLIGARVIRSFDGEQSATDLNRWAAGY</sequence>
<evidence type="ECO:0000313" key="6">
    <source>
        <dbReference type="Proteomes" id="UP000674425"/>
    </source>
</evidence>
<gene>
    <name evidence="5" type="ORF">R69658_07175</name>
</gene>
<dbReference type="PANTHER" id="PTHR10961">
    <property type="entry name" value="PEROXISOMAL SARCOSINE OXIDASE"/>
    <property type="match status" value="1"/>
</dbReference>
<accession>A0ABN7NAN1</accession>
<evidence type="ECO:0000256" key="2">
    <source>
        <dbReference type="ARBA" id="ARBA00022630"/>
    </source>
</evidence>